<dbReference type="GO" id="GO:0000139">
    <property type="term" value="C:Golgi membrane"/>
    <property type="evidence" value="ECO:0007669"/>
    <property type="project" value="TreeGrafter"/>
</dbReference>
<reference evidence="7" key="1">
    <citation type="submission" date="2022-07" db="EMBL/GenBank/DDBJ databases">
        <title>Evaluation of T. orientalis genome assembly methods using nanopore sequencing and analysis of variation between genomes.</title>
        <authorList>
            <person name="Yam J."/>
            <person name="Micallef M.L."/>
            <person name="Liu M."/>
            <person name="Djordjevic S.P."/>
            <person name="Bogema D.R."/>
            <person name="Jenkins C."/>
        </authorList>
    </citation>
    <scope>NUCLEOTIDE SEQUENCE</scope>
    <source>
        <strain evidence="7">Fish Creek</strain>
    </source>
</reference>
<evidence type="ECO:0008006" key="9">
    <source>
        <dbReference type="Google" id="ProtNLM"/>
    </source>
</evidence>
<protein>
    <recommendedName>
        <fullName evidence="9">Protein RER1</fullName>
    </recommendedName>
</protein>
<evidence type="ECO:0000313" key="7">
    <source>
        <dbReference type="EMBL" id="UVC54247.1"/>
    </source>
</evidence>
<keyword evidence="5 6" id="KW-0472">Membrane</keyword>
<dbReference type="GO" id="GO:0006890">
    <property type="term" value="P:retrograde vesicle-mediated transport, Golgi to endoplasmic reticulum"/>
    <property type="evidence" value="ECO:0007669"/>
    <property type="project" value="TreeGrafter"/>
</dbReference>
<evidence type="ECO:0000313" key="8">
    <source>
        <dbReference type="Proteomes" id="UP000244803"/>
    </source>
</evidence>
<evidence type="ECO:0000256" key="1">
    <source>
        <dbReference type="ARBA" id="ARBA00004141"/>
    </source>
</evidence>
<dbReference type="Pfam" id="PF03248">
    <property type="entry name" value="Rer1"/>
    <property type="match status" value="1"/>
</dbReference>
<feature type="transmembrane region" description="Helical" evidence="6">
    <location>
        <begin position="30"/>
        <end position="49"/>
    </location>
</feature>
<feature type="transmembrane region" description="Helical" evidence="6">
    <location>
        <begin position="130"/>
        <end position="150"/>
    </location>
</feature>
<evidence type="ECO:0000256" key="4">
    <source>
        <dbReference type="ARBA" id="ARBA00022989"/>
    </source>
</evidence>
<comment type="similarity">
    <text evidence="2">Belongs to the RER1 family.</text>
</comment>
<keyword evidence="3 6" id="KW-0812">Transmembrane</keyword>
<evidence type="ECO:0000256" key="5">
    <source>
        <dbReference type="ARBA" id="ARBA00023136"/>
    </source>
</evidence>
<dbReference type="InterPro" id="IPR004932">
    <property type="entry name" value="Rer1"/>
</dbReference>
<comment type="subcellular location">
    <subcellularLocation>
        <location evidence="1">Membrane</location>
        <topology evidence="1">Multi-pass membrane protein</topology>
    </subcellularLocation>
</comment>
<sequence>MGVFDPLRRSFHKFTVFHRAFLDYTVKFTFIRWAYFAVLFFSFWAYVIFHTSHYVVAYMYTVYMLSLVLRFLTPLSFKDLCAAHEGANSGTILPLSEQDAANSSKITKVGVKSTENVYEFKPFLRQLNEFTFWLCGVRVTYIALLCLPFDFFDIEVYWPLLVLYFSCLFIVSFNEQIQNMIKYKYVPFNFCKFSALFNFFQLNGPMVLGFGSNFSLMCNHYFTYAVTNSLKRFVI</sequence>
<dbReference type="PANTHER" id="PTHR10743">
    <property type="entry name" value="PROTEIN RER1"/>
    <property type="match status" value="1"/>
</dbReference>
<dbReference type="AlphaFoldDB" id="A0A976XJU8"/>
<evidence type="ECO:0000256" key="2">
    <source>
        <dbReference type="ARBA" id="ARBA00006070"/>
    </source>
</evidence>
<dbReference type="GO" id="GO:0006621">
    <property type="term" value="P:protein retention in ER lumen"/>
    <property type="evidence" value="ECO:0007669"/>
    <property type="project" value="TreeGrafter"/>
</dbReference>
<keyword evidence="4 6" id="KW-1133">Transmembrane helix</keyword>
<name>A0A976XJU8_THEOR</name>
<gene>
    <name evidence="7" type="ORF">MACJ_003782</name>
</gene>
<accession>A0A976XJU8</accession>
<evidence type="ECO:0000256" key="3">
    <source>
        <dbReference type="ARBA" id="ARBA00022692"/>
    </source>
</evidence>
<proteinExistence type="inferred from homology"/>
<evidence type="ECO:0000256" key="6">
    <source>
        <dbReference type="SAM" id="Phobius"/>
    </source>
</evidence>
<dbReference type="EMBL" id="CP056066">
    <property type="protein sequence ID" value="UVC54247.1"/>
    <property type="molecule type" value="Genomic_DNA"/>
</dbReference>
<dbReference type="Proteomes" id="UP000244803">
    <property type="component" value="Chromosome 3"/>
</dbReference>
<feature type="transmembrane region" description="Helical" evidence="6">
    <location>
        <begin position="156"/>
        <end position="174"/>
    </location>
</feature>
<feature type="transmembrane region" description="Helical" evidence="6">
    <location>
        <begin position="55"/>
        <end position="72"/>
    </location>
</feature>
<organism evidence="7 8">
    <name type="scientific">Theileria orientalis</name>
    <dbReference type="NCBI Taxonomy" id="68886"/>
    <lineage>
        <taxon>Eukaryota</taxon>
        <taxon>Sar</taxon>
        <taxon>Alveolata</taxon>
        <taxon>Apicomplexa</taxon>
        <taxon>Aconoidasida</taxon>
        <taxon>Piroplasmida</taxon>
        <taxon>Theileriidae</taxon>
        <taxon>Theileria</taxon>
    </lineage>
</organism>
<dbReference type="PANTHER" id="PTHR10743:SF0">
    <property type="entry name" value="PROTEIN RER1"/>
    <property type="match status" value="1"/>
</dbReference>
<dbReference type="GO" id="GO:0005783">
    <property type="term" value="C:endoplasmic reticulum"/>
    <property type="evidence" value="ECO:0007669"/>
    <property type="project" value="GOC"/>
</dbReference>